<evidence type="ECO:0000256" key="1">
    <source>
        <dbReference type="ARBA" id="ARBA00010790"/>
    </source>
</evidence>
<dbReference type="SUPFAM" id="SSF51905">
    <property type="entry name" value="FAD/NAD(P)-binding domain"/>
    <property type="match status" value="1"/>
</dbReference>
<dbReference type="PANTHER" id="PTHR47190:SF2">
    <property type="entry name" value="CELLOBIOSE DEHYDROGENASE (AFU_ORTHOLOGUE AFUA_2G17620)"/>
    <property type="match status" value="1"/>
</dbReference>
<dbReference type="Gene3D" id="3.50.50.60">
    <property type="entry name" value="FAD/NAD(P)-binding domain"/>
    <property type="match status" value="1"/>
</dbReference>
<dbReference type="GO" id="GO:0016614">
    <property type="term" value="F:oxidoreductase activity, acting on CH-OH group of donors"/>
    <property type="evidence" value="ECO:0007669"/>
    <property type="project" value="InterPro"/>
</dbReference>
<dbReference type="Gene3D" id="3.30.410.10">
    <property type="entry name" value="Cholesterol Oxidase, domain 2"/>
    <property type="match status" value="1"/>
</dbReference>
<dbReference type="AlphaFoldDB" id="A0A6A6EID0"/>
<evidence type="ECO:0000256" key="2">
    <source>
        <dbReference type="RuleBase" id="RU003968"/>
    </source>
</evidence>
<keyword evidence="2" id="KW-0274">FAD</keyword>
<proteinExistence type="inferred from homology"/>
<dbReference type="PROSITE" id="PS00623">
    <property type="entry name" value="GMC_OXRED_1"/>
    <property type="match status" value="1"/>
</dbReference>
<feature type="chain" id="PRO_5025453392" description="Glucose-methanol-choline oxidoreductase N-terminal domain-containing protein" evidence="3">
    <location>
        <begin position="24"/>
        <end position="795"/>
    </location>
</feature>
<dbReference type="InterPro" id="IPR000172">
    <property type="entry name" value="GMC_OxRdtase_N"/>
</dbReference>
<dbReference type="EMBL" id="ML994616">
    <property type="protein sequence ID" value="KAF2191817.1"/>
    <property type="molecule type" value="Genomic_DNA"/>
</dbReference>
<dbReference type="SUPFAM" id="SSF54373">
    <property type="entry name" value="FAD-linked reductases, C-terminal domain"/>
    <property type="match status" value="1"/>
</dbReference>
<dbReference type="InterPro" id="IPR007867">
    <property type="entry name" value="GMC_OxRtase_C"/>
</dbReference>
<evidence type="ECO:0000259" key="4">
    <source>
        <dbReference type="PROSITE" id="PS00623"/>
    </source>
</evidence>
<keyword evidence="6" id="KW-1185">Reference proteome</keyword>
<dbReference type="InterPro" id="IPR015920">
    <property type="entry name" value="Cellobiose_DH-like_cyt"/>
</dbReference>
<dbReference type="SUPFAM" id="SSF49344">
    <property type="entry name" value="CBD9-like"/>
    <property type="match status" value="1"/>
</dbReference>
<dbReference type="InterPro" id="IPR036188">
    <property type="entry name" value="FAD/NAD-bd_sf"/>
</dbReference>
<evidence type="ECO:0000313" key="6">
    <source>
        <dbReference type="Proteomes" id="UP000800200"/>
    </source>
</evidence>
<dbReference type="Pfam" id="PF05199">
    <property type="entry name" value="GMC_oxred_C"/>
    <property type="match status" value="1"/>
</dbReference>
<dbReference type="OrthoDB" id="413885at2759"/>
<dbReference type="PANTHER" id="PTHR47190">
    <property type="entry name" value="DEHYDROGENASE, PUTATIVE-RELATED"/>
    <property type="match status" value="1"/>
</dbReference>
<keyword evidence="3" id="KW-0732">Signal</keyword>
<dbReference type="Gene3D" id="2.60.40.1210">
    <property type="entry name" value="Cellobiose dehydrogenase, cytochrome domain"/>
    <property type="match status" value="1"/>
</dbReference>
<comment type="similarity">
    <text evidence="1 2">Belongs to the GMC oxidoreductase family.</text>
</comment>
<name>A0A6A6EID0_9PEZI</name>
<sequence length="795" mass="84689">MKVSTFFKAASLLSSLFTPLVQAQADGSFYTDSKTNITFYRSTVSSAQTKGGMQWGYALPGSPTVSNDEYIGLLVGSLQDGNKGWTGISHGGGMPNALLLMAWVNGEEIETRFVYAGGYVIPSAYTGNATLTQISHTINSTHFTLIYRCQWCWIWDQNGAAGSQVPTTADGVQVIGWAQNLDVPSNPLTEHNNGQAQFGAPIASARNAAYTAWVSQYGGNGTTPTATPTSTPVTPTACVGTPAPTGNYDYIVVGAGAAGIPVADKLSEGGKSVLLIEKGPPSSGRWNGTMKPAWLEGTNLTRFDVPGLCNQIWVDSHGVACTDIDQMAGCVLGGGTAVNAALWWKANPIDWDYNFPKGWKSADMKAATDRVFARIPGTDHPSADGIRYKVEGFNVLASALKADGWKQVTANNVPGEKHRTYAHTPYMYQHGERDGPMATYLVSASKRSNFKLWMNTAVRRVVRTGGRATGVELDGGDGGYCGIVNLKPGGRVILSAGTFGSTKLLFRSGIGPNDQLSIVQKSVQDGPTFINSSQWIDLPVGKNLNDHINTDLVVRHPNVSFYDFYAAWTDPIPSDKDAYLKNRTGILTQSAPNIGPMFWEVVKPSDGIERSLQWTARVEPSPPATDNTSMTLSQYLGRGSTSRGVLSINGALNMFVSQAPYLRDQADVEAVITGIKNLQKAIAKVPEIVWEVPAPNVTAEEYVKSLPLTPAARRSNHWIGTAKIGTDSGLTGGTSVVDTNTKVYGTDNIFVVDASIFPGHITTNPSAYIVAAAEKAAEKILALPASGGGSAGAVR</sequence>
<keyword evidence="2" id="KW-0285">Flavoprotein</keyword>
<dbReference type="CDD" id="cd09630">
    <property type="entry name" value="CDH_like_cytochrome"/>
    <property type="match status" value="1"/>
</dbReference>
<gene>
    <name evidence="5" type="ORF">K469DRAFT_718852</name>
</gene>
<dbReference type="GO" id="GO:0050660">
    <property type="term" value="F:flavin adenine dinucleotide binding"/>
    <property type="evidence" value="ECO:0007669"/>
    <property type="project" value="InterPro"/>
</dbReference>
<protein>
    <recommendedName>
        <fullName evidence="4">Glucose-methanol-choline oxidoreductase N-terminal domain-containing protein</fullName>
    </recommendedName>
</protein>
<evidence type="ECO:0000313" key="5">
    <source>
        <dbReference type="EMBL" id="KAF2191817.1"/>
    </source>
</evidence>
<evidence type="ECO:0000256" key="3">
    <source>
        <dbReference type="SAM" id="SignalP"/>
    </source>
</evidence>
<dbReference type="Proteomes" id="UP000800200">
    <property type="component" value="Unassembled WGS sequence"/>
</dbReference>
<organism evidence="5 6">
    <name type="scientific">Zopfia rhizophila CBS 207.26</name>
    <dbReference type="NCBI Taxonomy" id="1314779"/>
    <lineage>
        <taxon>Eukaryota</taxon>
        <taxon>Fungi</taxon>
        <taxon>Dikarya</taxon>
        <taxon>Ascomycota</taxon>
        <taxon>Pezizomycotina</taxon>
        <taxon>Dothideomycetes</taxon>
        <taxon>Dothideomycetes incertae sedis</taxon>
        <taxon>Zopfiaceae</taxon>
        <taxon>Zopfia</taxon>
    </lineage>
</organism>
<feature type="signal peptide" evidence="3">
    <location>
        <begin position="1"/>
        <end position="23"/>
    </location>
</feature>
<dbReference type="InterPro" id="IPR053208">
    <property type="entry name" value="GMC_Oxidoreductase_CD"/>
</dbReference>
<reference evidence="5" key="1">
    <citation type="journal article" date="2020" name="Stud. Mycol.">
        <title>101 Dothideomycetes genomes: a test case for predicting lifestyles and emergence of pathogens.</title>
        <authorList>
            <person name="Haridas S."/>
            <person name="Albert R."/>
            <person name="Binder M."/>
            <person name="Bloem J."/>
            <person name="Labutti K."/>
            <person name="Salamov A."/>
            <person name="Andreopoulos B."/>
            <person name="Baker S."/>
            <person name="Barry K."/>
            <person name="Bills G."/>
            <person name="Bluhm B."/>
            <person name="Cannon C."/>
            <person name="Castanera R."/>
            <person name="Culley D."/>
            <person name="Daum C."/>
            <person name="Ezra D."/>
            <person name="Gonzalez J."/>
            <person name="Henrissat B."/>
            <person name="Kuo A."/>
            <person name="Liang C."/>
            <person name="Lipzen A."/>
            <person name="Lutzoni F."/>
            <person name="Magnuson J."/>
            <person name="Mondo S."/>
            <person name="Nolan M."/>
            <person name="Ohm R."/>
            <person name="Pangilinan J."/>
            <person name="Park H.-J."/>
            <person name="Ramirez L."/>
            <person name="Alfaro M."/>
            <person name="Sun H."/>
            <person name="Tritt A."/>
            <person name="Yoshinaga Y."/>
            <person name="Zwiers L.-H."/>
            <person name="Turgeon B."/>
            <person name="Goodwin S."/>
            <person name="Spatafora J."/>
            <person name="Crous P."/>
            <person name="Grigoriev I."/>
        </authorList>
    </citation>
    <scope>NUCLEOTIDE SEQUENCE</scope>
    <source>
        <strain evidence="5">CBS 207.26</strain>
    </source>
</reference>
<accession>A0A6A6EID0</accession>
<dbReference type="Pfam" id="PF00732">
    <property type="entry name" value="GMC_oxred_N"/>
    <property type="match status" value="1"/>
</dbReference>
<dbReference type="Pfam" id="PF16010">
    <property type="entry name" value="CDH-cyt"/>
    <property type="match status" value="1"/>
</dbReference>
<feature type="domain" description="Glucose-methanol-choline oxidoreductase N-terminal" evidence="4">
    <location>
        <begin position="329"/>
        <end position="352"/>
    </location>
</feature>